<dbReference type="SUPFAM" id="SSF56300">
    <property type="entry name" value="Metallo-dependent phosphatases"/>
    <property type="match status" value="1"/>
</dbReference>
<comment type="function">
    <text evidence="16">Core component of the MRN complex, which plays a central role in double-strand break (DSB) repair, DNA recombination, maintenance of telomere integrity and meiosis. The MRN complex is involved in the repair of DNA double-strand breaks (DSBs) via homologous recombination (HR), an error-free mechanism which primarily occurs during S and G2 phases. The complex (1) mediates the end resection of damaged DNA, which generates proper single-stranded DNA, a key initial steps in HR, and is (2) required for the recruitment of other repair factors and efficient activation of ATM and ATR upon DNA damage. Within the MRN complex, MRE11 possesses both single-strand endonuclease activity and double-strand-specific 3'-5' exonuclease activity. MRE11 first endonucleolytically cleaves the 5' strand at DNA DSB ends to prevent non-homologous end joining (NHEJ) and licence HR. It then generates a single-stranded DNA gap via 3' to 5' exonucleolytic degradation, which is required for single-strand invasion and recombination.</text>
</comment>
<dbReference type="FunFam" id="3.60.21.10:FF:000011">
    <property type="entry name" value="Double-strand break repair protein"/>
    <property type="match status" value="1"/>
</dbReference>
<evidence type="ECO:0000256" key="2">
    <source>
        <dbReference type="ARBA" id="ARBA00004123"/>
    </source>
</evidence>
<dbReference type="HOGENOM" id="CLU_009535_3_1_1"/>
<protein>
    <recommendedName>
        <fullName evidence="16">Double-strand break repair protein</fullName>
    </recommendedName>
</protein>
<dbReference type="InterPro" id="IPR007281">
    <property type="entry name" value="Mre11_DNA-bd"/>
</dbReference>
<dbReference type="GO" id="GO:0097552">
    <property type="term" value="P:mitochondrial double-strand break repair via homologous recombination"/>
    <property type="evidence" value="ECO:0007669"/>
    <property type="project" value="TreeGrafter"/>
</dbReference>
<feature type="active site" description="Proton donor" evidence="17">
    <location>
        <position position="119"/>
    </location>
</feature>
<evidence type="ECO:0000256" key="17">
    <source>
        <dbReference type="PIRSR" id="PIRSR000882-1"/>
    </source>
</evidence>
<evidence type="ECO:0000256" key="4">
    <source>
        <dbReference type="ARBA" id="ARBA00009028"/>
    </source>
</evidence>
<dbReference type="GO" id="GO:0007095">
    <property type="term" value="P:mitotic G2 DNA damage checkpoint signaling"/>
    <property type="evidence" value="ECO:0007669"/>
    <property type="project" value="TreeGrafter"/>
</dbReference>
<dbReference type="PANTHER" id="PTHR10139">
    <property type="entry name" value="DOUBLE-STRAND BREAK REPAIR PROTEIN MRE11"/>
    <property type="match status" value="1"/>
</dbReference>
<dbReference type="GO" id="GO:0042138">
    <property type="term" value="P:meiotic DNA double-strand break formation"/>
    <property type="evidence" value="ECO:0007669"/>
    <property type="project" value="EnsemblFungi"/>
</dbReference>
<dbReference type="InterPro" id="IPR029052">
    <property type="entry name" value="Metallo-depent_PP-like"/>
</dbReference>
<dbReference type="GO" id="GO:0030870">
    <property type="term" value="C:Mre11 complex"/>
    <property type="evidence" value="ECO:0007669"/>
    <property type="project" value="UniProtKB-UniRule"/>
</dbReference>
<dbReference type="InterPro" id="IPR003701">
    <property type="entry name" value="Mre11"/>
</dbReference>
<feature type="compositionally biased region" description="Basic residues" evidence="19">
    <location>
        <begin position="528"/>
        <end position="537"/>
    </location>
</feature>
<dbReference type="InterPro" id="IPR041796">
    <property type="entry name" value="Mre11_N"/>
</dbReference>
<evidence type="ECO:0000313" key="21">
    <source>
        <dbReference type="EMBL" id="EFI96552.1"/>
    </source>
</evidence>
<dbReference type="Gene3D" id="3.60.21.10">
    <property type="match status" value="1"/>
</dbReference>
<organism evidence="22">
    <name type="scientific">Schizophyllum commune (strain H4-8 / FGSC 9210)</name>
    <name type="common">Split gill fungus</name>
    <dbReference type="NCBI Taxonomy" id="578458"/>
    <lineage>
        <taxon>Eukaryota</taxon>
        <taxon>Fungi</taxon>
        <taxon>Dikarya</taxon>
        <taxon>Basidiomycota</taxon>
        <taxon>Agaricomycotina</taxon>
        <taxon>Agaricomycetes</taxon>
        <taxon>Agaricomycetidae</taxon>
        <taxon>Agaricales</taxon>
        <taxon>Schizophyllaceae</taxon>
        <taxon>Schizophyllum</taxon>
    </lineage>
</organism>
<evidence type="ECO:0000256" key="19">
    <source>
        <dbReference type="SAM" id="MobiDB-lite"/>
    </source>
</evidence>
<dbReference type="EMBL" id="GL377307">
    <property type="protein sequence ID" value="EFI96552.1"/>
    <property type="molecule type" value="Genomic_DNA"/>
</dbReference>
<dbReference type="SMART" id="SM01347">
    <property type="entry name" value="Mre11_DNA_bind"/>
    <property type="match status" value="1"/>
</dbReference>
<dbReference type="Pfam" id="PF04152">
    <property type="entry name" value="Mre11_DNA_bind"/>
    <property type="match status" value="1"/>
</dbReference>
<keyword evidence="6 16" id="KW-0540">Nuclease</keyword>
<comment type="subcellular location">
    <subcellularLocation>
        <location evidence="3">Chromosome</location>
    </subcellularLocation>
    <subcellularLocation>
        <location evidence="2 16">Nucleus</location>
    </subcellularLocation>
</comment>
<dbReference type="AlphaFoldDB" id="D8Q867"/>
<evidence type="ECO:0000313" key="22">
    <source>
        <dbReference type="Proteomes" id="UP000007431"/>
    </source>
</evidence>
<proteinExistence type="inferred from homology"/>
<dbReference type="Pfam" id="PF00149">
    <property type="entry name" value="Metallophos"/>
    <property type="match status" value="1"/>
</dbReference>
<dbReference type="GO" id="GO:1990918">
    <property type="term" value="P:double-strand break repair involved in meiotic recombination"/>
    <property type="evidence" value="ECO:0007669"/>
    <property type="project" value="EnsemblFungi"/>
</dbReference>
<evidence type="ECO:0000256" key="5">
    <source>
        <dbReference type="ARBA" id="ARBA00022454"/>
    </source>
</evidence>
<keyword evidence="7" id="KW-0479">Metal-binding</keyword>
<comment type="cofactor">
    <cofactor evidence="1 16">
        <name>Mn(2+)</name>
        <dbReference type="ChEBI" id="CHEBI:29035"/>
    </cofactor>
</comment>
<gene>
    <name evidence="21" type="ORF">SCHCODRAFT_16217</name>
</gene>
<dbReference type="InterPro" id="IPR038487">
    <property type="entry name" value="Mre11_capping_dom"/>
</dbReference>
<evidence type="ECO:0000256" key="13">
    <source>
        <dbReference type="ARBA" id="ARBA00023211"/>
    </source>
</evidence>
<dbReference type="GO" id="GO:0031573">
    <property type="term" value="P:mitotic intra-S DNA damage checkpoint signaling"/>
    <property type="evidence" value="ECO:0007669"/>
    <property type="project" value="EnsemblFungi"/>
</dbReference>
<dbReference type="eggNOG" id="KOG2310">
    <property type="taxonomic scope" value="Eukaryota"/>
</dbReference>
<accession>D8Q867</accession>
<evidence type="ECO:0000256" key="11">
    <source>
        <dbReference type="ARBA" id="ARBA00022839"/>
    </source>
</evidence>
<dbReference type="GO" id="GO:0000724">
    <property type="term" value="P:double-strand break repair via homologous recombination"/>
    <property type="evidence" value="ECO:0007669"/>
    <property type="project" value="EnsemblFungi"/>
</dbReference>
<dbReference type="FunCoup" id="D8Q867">
    <property type="interactions" value="635"/>
</dbReference>
<feature type="compositionally biased region" description="Low complexity" evidence="19">
    <location>
        <begin position="606"/>
        <end position="619"/>
    </location>
</feature>
<dbReference type="VEuPathDB" id="FungiDB:SCHCODRAFT_02628339"/>
<dbReference type="OMA" id="QNHTGHT"/>
<dbReference type="STRING" id="578458.D8Q867"/>
<dbReference type="CDD" id="cd00840">
    <property type="entry name" value="MPP_Mre11_N"/>
    <property type="match status" value="1"/>
</dbReference>
<dbReference type="GO" id="GO:0000014">
    <property type="term" value="F:single-stranded DNA endodeoxyribonuclease activity"/>
    <property type="evidence" value="ECO:0007669"/>
    <property type="project" value="TreeGrafter"/>
</dbReference>
<dbReference type="GO" id="GO:0030145">
    <property type="term" value="F:manganese ion binding"/>
    <property type="evidence" value="ECO:0007669"/>
    <property type="project" value="UniProtKB-UniRule"/>
</dbReference>
<dbReference type="Gene3D" id="3.30.110.110">
    <property type="entry name" value="Mre11, capping domain"/>
    <property type="match status" value="1"/>
</dbReference>
<name>D8Q867_SCHCM</name>
<evidence type="ECO:0000256" key="10">
    <source>
        <dbReference type="ARBA" id="ARBA00022801"/>
    </source>
</evidence>
<keyword evidence="10 16" id="KW-0378">Hydrolase</keyword>
<keyword evidence="8 16" id="KW-0255">Endonuclease</keyword>
<dbReference type="Proteomes" id="UP000007431">
    <property type="component" value="Unassembled WGS sequence"/>
</dbReference>
<dbReference type="NCBIfam" id="TIGR00583">
    <property type="entry name" value="mre11"/>
    <property type="match status" value="1"/>
</dbReference>
<evidence type="ECO:0000256" key="6">
    <source>
        <dbReference type="ARBA" id="ARBA00022722"/>
    </source>
</evidence>
<dbReference type="InParanoid" id="D8Q867"/>
<feature type="region of interest" description="Disordered" evidence="19">
    <location>
        <begin position="481"/>
        <end position="628"/>
    </location>
</feature>
<dbReference type="GO" id="GO:0035861">
    <property type="term" value="C:site of double-strand break"/>
    <property type="evidence" value="ECO:0007669"/>
    <property type="project" value="EnsemblFungi"/>
</dbReference>
<keyword evidence="14 16" id="KW-0539">Nucleus</keyword>
<evidence type="ECO:0000256" key="14">
    <source>
        <dbReference type="ARBA" id="ARBA00023242"/>
    </source>
</evidence>
<keyword evidence="13 16" id="KW-0464">Manganese</keyword>
<evidence type="ECO:0000256" key="16">
    <source>
        <dbReference type="PIRNR" id="PIRNR000882"/>
    </source>
</evidence>
<dbReference type="PANTHER" id="PTHR10139:SF1">
    <property type="entry name" value="DOUBLE-STRAND BREAK REPAIR PROTEIN MRE11"/>
    <property type="match status" value="1"/>
</dbReference>
<keyword evidence="12 16" id="KW-0234">DNA repair</keyword>
<evidence type="ECO:0000259" key="20">
    <source>
        <dbReference type="SMART" id="SM01347"/>
    </source>
</evidence>
<evidence type="ECO:0000256" key="12">
    <source>
        <dbReference type="ARBA" id="ARBA00023204"/>
    </source>
</evidence>
<dbReference type="GO" id="GO:0140445">
    <property type="term" value="C:chromosome, telomeric repeat region"/>
    <property type="evidence" value="ECO:0007669"/>
    <property type="project" value="EnsemblFungi"/>
</dbReference>
<dbReference type="GO" id="GO:0000729">
    <property type="term" value="P:DNA double-strand break processing"/>
    <property type="evidence" value="ECO:0007669"/>
    <property type="project" value="EnsemblFungi"/>
</dbReference>
<sequence length="628" mass="69500">MIRIMLATDNHIGYMERDPIRGQDSINTFKEILQLAVKHDVDFILLAGDLFHENKPSRECLYQVMALLREYTMGDKPVQVELLSDPNDGKADGYSFPAVNYEDPNLNVGIPVFSIHGNHDDPQGAGAEGALCALDVLSVSGLINYMGKFDLPLSEAAAAKDGIAVKPVLLRKGNTLLGLYGIGNVKDARMHFELRSNRVKMFMPRDKDSWFNILLLHQNRVKHGPQEFVPEGMFDDSVDLVVWGHEHDCRIVPEPVAGKNYYITQPGSSVATSLSEGETIPKHVAIVSIQGKEFKFDPIRLRTVRPFVTEEVVLSEIADEEDLDLTDQSQIHKYLKSRVDALIARAHEEWEARNAEAVEQGDDPLPSMLPLVRLRVETTGVSEMSNPVRFGQEFQGRIANPRDVLIFHRAKRMARNAKVAIEKPELSIDDPELTTSEKLEKVRVGTLVREFLAAQDIQLLGEMGMSDAIRMFVEKDQIHSIQEHGKGKAKAPSPTPAEESDDSMKMDIDLGTKGSDFDDDMESDPPPKKKAPARKAPAKKDDSDEAEVIDIDDVSGSDDDDEPPPPPKKKTNRAGTLSQTGTKKAPAKRKTAASSSKQTQLTFTPATTQRTSSRAAATRARGKIVVSK</sequence>
<dbReference type="InterPro" id="IPR004843">
    <property type="entry name" value="Calcineurin-like_PHP"/>
</dbReference>
<evidence type="ECO:0000256" key="8">
    <source>
        <dbReference type="ARBA" id="ARBA00022759"/>
    </source>
</evidence>
<dbReference type="PIRSF" id="PIRSF000882">
    <property type="entry name" value="DSB_repair_MRE11"/>
    <property type="match status" value="1"/>
</dbReference>
<evidence type="ECO:0000256" key="18">
    <source>
        <dbReference type="RuleBase" id="RU003447"/>
    </source>
</evidence>
<keyword evidence="22" id="KW-1185">Reference proteome</keyword>
<evidence type="ECO:0000256" key="9">
    <source>
        <dbReference type="ARBA" id="ARBA00022763"/>
    </source>
</evidence>
<evidence type="ECO:0000256" key="7">
    <source>
        <dbReference type="ARBA" id="ARBA00022723"/>
    </source>
</evidence>
<evidence type="ECO:0000256" key="15">
    <source>
        <dbReference type="ARBA" id="ARBA00023254"/>
    </source>
</evidence>
<evidence type="ECO:0000256" key="1">
    <source>
        <dbReference type="ARBA" id="ARBA00001936"/>
    </source>
</evidence>
<keyword evidence="15 16" id="KW-0469">Meiosis</keyword>
<evidence type="ECO:0000256" key="3">
    <source>
        <dbReference type="ARBA" id="ARBA00004286"/>
    </source>
</evidence>
<comment type="similarity">
    <text evidence="4 16 18">Belongs to the MRE11/RAD32 family.</text>
</comment>
<keyword evidence="5" id="KW-0158">Chromosome</keyword>
<keyword evidence="9 16" id="KW-0227">DNA damage</keyword>
<dbReference type="GO" id="GO:0008296">
    <property type="term" value="F:3'-5'-DNA exonuclease activity"/>
    <property type="evidence" value="ECO:0007669"/>
    <property type="project" value="InterPro"/>
</dbReference>
<reference evidence="21 22" key="1">
    <citation type="journal article" date="2010" name="Nat. Biotechnol.">
        <title>Genome sequence of the model mushroom Schizophyllum commune.</title>
        <authorList>
            <person name="Ohm R.A."/>
            <person name="de Jong J.F."/>
            <person name="Lugones L.G."/>
            <person name="Aerts A."/>
            <person name="Kothe E."/>
            <person name="Stajich J.E."/>
            <person name="de Vries R.P."/>
            <person name="Record E."/>
            <person name="Levasseur A."/>
            <person name="Baker S.E."/>
            <person name="Bartholomew K.A."/>
            <person name="Coutinho P.M."/>
            <person name="Erdmann S."/>
            <person name="Fowler T.J."/>
            <person name="Gathman A.C."/>
            <person name="Lombard V."/>
            <person name="Henrissat B."/>
            <person name="Knabe N."/>
            <person name="Kuees U."/>
            <person name="Lilly W.W."/>
            <person name="Lindquist E."/>
            <person name="Lucas S."/>
            <person name="Magnuson J.K."/>
            <person name="Piumi F."/>
            <person name="Raudaskoski M."/>
            <person name="Salamov A."/>
            <person name="Schmutz J."/>
            <person name="Schwarze F.W.M.R."/>
            <person name="vanKuyk P.A."/>
            <person name="Horton J.S."/>
            <person name="Grigoriev I.V."/>
            <person name="Woesten H.A.B."/>
        </authorList>
    </citation>
    <scope>NUCLEOTIDE SEQUENCE [LARGE SCALE GENOMIC DNA]</scope>
    <source>
        <strain evidence="22">H4-8 / FGSC 9210</strain>
    </source>
</reference>
<keyword evidence="11 16" id="KW-0269">Exonuclease</keyword>
<dbReference type="GO" id="GO:0006303">
    <property type="term" value="P:double-strand break repair via nonhomologous end joining"/>
    <property type="evidence" value="ECO:0007669"/>
    <property type="project" value="EnsemblFungi"/>
</dbReference>
<feature type="compositionally biased region" description="Acidic residues" evidence="19">
    <location>
        <begin position="543"/>
        <end position="563"/>
    </location>
</feature>
<dbReference type="GO" id="GO:0000723">
    <property type="term" value="P:telomere maintenance"/>
    <property type="evidence" value="ECO:0007669"/>
    <property type="project" value="EnsemblFungi"/>
</dbReference>
<feature type="domain" description="Mre11 DNA-binding" evidence="20">
    <location>
        <begin position="294"/>
        <end position="472"/>
    </location>
</feature>